<dbReference type="Proteomes" id="UP000283090">
    <property type="component" value="Unassembled WGS sequence"/>
</dbReference>
<evidence type="ECO:0000256" key="5">
    <source>
        <dbReference type="ARBA" id="ARBA00023049"/>
    </source>
</evidence>
<dbReference type="Gene3D" id="3.40.350.10">
    <property type="entry name" value="Creatinase/prolidase N-terminal domain"/>
    <property type="match status" value="1"/>
</dbReference>
<evidence type="ECO:0000256" key="3">
    <source>
        <dbReference type="ARBA" id="ARBA00022723"/>
    </source>
</evidence>
<feature type="domain" description="Aminopeptidase P N-terminal" evidence="7">
    <location>
        <begin position="27"/>
        <end position="158"/>
    </location>
</feature>
<evidence type="ECO:0000313" key="9">
    <source>
        <dbReference type="Proteomes" id="UP000283090"/>
    </source>
</evidence>
<dbReference type="GO" id="GO:0070006">
    <property type="term" value="F:metalloaminopeptidase activity"/>
    <property type="evidence" value="ECO:0007669"/>
    <property type="project" value="InterPro"/>
</dbReference>
<dbReference type="VEuPathDB" id="FungiDB:DFL_001644"/>
<keyword evidence="4" id="KW-0378">Hydrolase</keyword>
<dbReference type="STRING" id="97331.A0A437A8C7"/>
<reference evidence="8 9" key="1">
    <citation type="submission" date="2019-01" db="EMBL/GenBank/DDBJ databases">
        <title>Intercellular communication is required for trap formation in the nematode-trapping fungus Duddingtonia flagrans.</title>
        <authorList>
            <person name="Youssar L."/>
            <person name="Wernet V."/>
            <person name="Hensel N."/>
            <person name="Hildebrandt H.-G."/>
            <person name="Fischer R."/>
        </authorList>
    </citation>
    <scope>NUCLEOTIDE SEQUENCE [LARGE SCALE GENOMIC DNA]</scope>
    <source>
        <strain evidence="8 9">CBS H-5679</strain>
    </source>
</reference>
<keyword evidence="3" id="KW-0479">Metal-binding</keyword>
<keyword evidence="2" id="KW-0645">Protease</keyword>
<dbReference type="InterPro" id="IPR007865">
    <property type="entry name" value="Aminopep_P_N"/>
</dbReference>
<evidence type="ECO:0000256" key="2">
    <source>
        <dbReference type="ARBA" id="ARBA00022670"/>
    </source>
</evidence>
<organism evidence="8 9">
    <name type="scientific">Arthrobotrys flagrans</name>
    <name type="common">Nematode-trapping fungus</name>
    <name type="synonym">Trichothecium flagrans</name>
    <dbReference type="NCBI Taxonomy" id="97331"/>
    <lineage>
        <taxon>Eukaryota</taxon>
        <taxon>Fungi</taxon>
        <taxon>Dikarya</taxon>
        <taxon>Ascomycota</taxon>
        <taxon>Pezizomycotina</taxon>
        <taxon>Orbiliomycetes</taxon>
        <taxon>Orbiliales</taxon>
        <taxon>Orbiliaceae</taxon>
        <taxon>Arthrobotrys</taxon>
    </lineage>
</organism>
<accession>A0A437A8C7</accession>
<dbReference type="SMART" id="SM01011">
    <property type="entry name" value="AMP_N"/>
    <property type="match status" value="1"/>
</dbReference>
<dbReference type="PANTHER" id="PTHR43226:SF3">
    <property type="entry name" value="XAA-PRO AMINOPEPTIDASE AN0832-RELATED"/>
    <property type="match status" value="1"/>
</dbReference>
<keyword evidence="9" id="KW-1185">Reference proteome</keyword>
<dbReference type="GeneID" id="93583955"/>
<name>A0A437A8C7_ARTFL</name>
<comment type="caution">
    <text evidence="8">The sequence shown here is derived from an EMBL/GenBank/DDBJ whole genome shotgun (WGS) entry which is preliminary data.</text>
</comment>
<dbReference type="PANTHER" id="PTHR43226">
    <property type="entry name" value="XAA-PRO AMINOPEPTIDASE 3"/>
    <property type="match status" value="1"/>
</dbReference>
<dbReference type="Pfam" id="PF05195">
    <property type="entry name" value="AMP_N"/>
    <property type="match status" value="1"/>
</dbReference>
<evidence type="ECO:0000259" key="7">
    <source>
        <dbReference type="SMART" id="SM01011"/>
    </source>
</evidence>
<keyword evidence="5" id="KW-0482">Metalloprotease</keyword>
<gene>
    <name evidence="8" type="ORF">DFL_001644</name>
</gene>
<dbReference type="SUPFAM" id="SSF53092">
    <property type="entry name" value="Creatinase/prolidase N-terminal domain"/>
    <property type="match status" value="1"/>
</dbReference>
<evidence type="ECO:0000313" key="8">
    <source>
        <dbReference type="EMBL" id="RVD87408.1"/>
    </source>
</evidence>
<protein>
    <recommendedName>
        <fullName evidence="6">Prolidase</fullName>
    </recommendedName>
</protein>
<dbReference type="InterPro" id="IPR029149">
    <property type="entry name" value="Creatin/AminoP/Spt16_N"/>
</dbReference>
<evidence type="ECO:0000256" key="4">
    <source>
        <dbReference type="ARBA" id="ARBA00022801"/>
    </source>
</evidence>
<sequence length="171" mass="19257">MRTPASIPSLHLNIDISDPSKLLSTKYPAKSHARRTAQALNLKQGLIYLSGEISRNNEDSDMLAVFRQKRYFYYLTGYDLPDGHVTYDIETDTLTLWILRPDPREKLWSGPSPTPKTLLQTHDIDMANYTSSLPTTVQAYAVSQPTSKIHILHHQYPQSPPPSTPAAQTPI</sequence>
<dbReference type="EMBL" id="SAEB01000003">
    <property type="protein sequence ID" value="RVD87408.1"/>
    <property type="molecule type" value="Genomic_DNA"/>
</dbReference>
<proteinExistence type="predicted"/>
<evidence type="ECO:0000256" key="6">
    <source>
        <dbReference type="ARBA" id="ARBA00032413"/>
    </source>
</evidence>
<keyword evidence="1" id="KW-0031">Aminopeptidase</keyword>
<dbReference type="AlphaFoldDB" id="A0A437A8C7"/>
<dbReference type="InterPro" id="IPR052433">
    <property type="entry name" value="X-Pro_dipept-like"/>
</dbReference>
<dbReference type="OrthoDB" id="10261878at2759"/>
<dbReference type="GO" id="GO:0030145">
    <property type="term" value="F:manganese ion binding"/>
    <property type="evidence" value="ECO:0007669"/>
    <property type="project" value="InterPro"/>
</dbReference>
<dbReference type="RefSeq" id="XP_067492952.1">
    <property type="nucleotide sequence ID" value="XM_067630295.1"/>
</dbReference>
<evidence type="ECO:0000256" key="1">
    <source>
        <dbReference type="ARBA" id="ARBA00022438"/>
    </source>
</evidence>
<dbReference type="GO" id="GO:0006508">
    <property type="term" value="P:proteolysis"/>
    <property type="evidence" value="ECO:0007669"/>
    <property type="project" value="UniProtKB-KW"/>
</dbReference>